<evidence type="ECO:0000256" key="3">
    <source>
        <dbReference type="ARBA" id="ARBA00023002"/>
    </source>
</evidence>
<dbReference type="InterPro" id="IPR001670">
    <property type="entry name" value="ADH_Fe/GldA"/>
</dbReference>
<dbReference type="SUPFAM" id="SSF56796">
    <property type="entry name" value="Dehydroquinate synthase-like"/>
    <property type="match status" value="1"/>
</dbReference>
<sequence length="390" mass="40460">MSASSGSTSFTFKTVASVICGVGRSAELHDTLASMTPGRRAVIVTDAVIAASGMLRVPIDALRKAGWQVTTLDGVVADPPEEVVLALAAAAEQAGADVIIGWGGGSSMDSAKVLALLLGSKQALNQLYGIGKADGPRLPLLQVPTTAGTGSEVTPIAILSVGEGVKAGVVSDLLYADAVVLDPALTVGLPKAVTAATAIDAMVHAIEAYTTARLKNPISDHYALAALRMLISNIEAVLEDGENLQAREAMLLGSMFAGQAFANAPVGAVHALAYPIGGRFHIPHGLSNALMLPHVMRFNLPACASLYAELSHGLALPAAGQGDEAAAILIERMEQIIQIGDIPLRLRDVGIEERDLEGLAEDAMAQQRLLINNRRPVGMGDALSIYRQAF</sequence>
<dbReference type="GO" id="GO:0004022">
    <property type="term" value="F:alcohol dehydrogenase (NAD+) activity"/>
    <property type="evidence" value="ECO:0007669"/>
    <property type="project" value="TreeGrafter"/>
</dbReference>
<keyword evidence="4" id="KW-0520">NAD</keyword>
<dbReference type="OrthoDB" id="9815791at2"/>
<dbReference type="EMBL" id="NEVU01000003">
    <property type="protein sequence ID" value="OZI71651.1"/>
    <property type="molecule type" value="Genomic_DNA"/>
</dbReference>
<dbReference type="Pfam" id="PF00465">
    <property type="entry name" value="Fe-ADH"/>
    <property type="match status" value="1"/>
</dbReference>
<dbReference type="Pfam" id="PF25137">
    <property type="entry name" value="ADH_Fe_C"/>
    <property type="match status" value="1"/>
</dbReference>
<dbReference type="PROSITE" id="PS00913">
    <property type="entry name" value="ADH_IRON_1"/>
    <property type="match status" value="1"/>
</dbReference>
<dbReference type="FunFam" id="1.20.1090.10:FF:000001">
    <property type="entry name" value="Aldehyde-alcohol dehydrogenase"/>
    <property type="match status" value="1"/>
</dbReference>
<accession>A0A261VD05</accession>
<dbReference type="CDD" id="cd08193">
    <property type="entry name" value="HVD"/>
    <property type="match status" value="1"/>
</dbReference>
<proteinExistence type="inferred from homology"/>
<dbReference type="GO" id="GO:0046872">
    <property type="term" value="F:metal ion binding"/>
    <property type="evidence" value="ECO:0007669"/>
    <property type="project" value="InterPro"/>
</dbReference>
<dbReference type="InterPro" id="IPR056798">
    <property type="entry name" value="ADH_Fe_C"/>
</dbReference>
<dbReference type="Proteomes" id="UP000216429">
    <property type="component" value="Unassembled WGS sequence"/>
</dbReference>
<evidence type="ECO:0000313" key="7">
    <source>
        <dbReference type="EMBL" id="OZI71651.1"/>
    </source>
</evidence>
<dbReference type="Gene3D" id="3.40.50.1970">
    <property type="match status" value="1"/>
</dbReference>
<feature type="domain" description="Fe-containing alcohol dehydrogenase-like C-terminal" evidence="6">
    <location>
        <begin position="194"/>
        <end position="390"/>
    </location>
</feature>
<dbReference type="PANTHER" id="PTHR11496">
    <property type="entry name" value="ALCOHOL DEHYDROGENASE"/>
    <property type="match status" value="1"/>
</dbReference>
<evidence type="ECO:0000256" key="2">
    <source>
        <dbReference type="ARBA" id="ARBA00007358"/>
    </source>
</evidence>
<dbReference type="PANTHER" id="PTHR11496:SF102">
    <property type="entry name" value="ALCOHOL DEHYDROGENASE 4"/>
    <property type="match status" value="1"/>
</dbReference>
<dbReference type="Gene3D" id="1.20.1090.10">
    <property type="entry name" value="Dehydroquinate synthase-like - alpha domain"/>
    <property type="match status" value="1"/>
</dbReference>
<dbReference type="AlphaFoldDB" id="A0A261VD05"/>
<dbReference type="InterPro" id="IPR018211">
    <property type="entry name" value="ADH_Fe_CS"/>
</dbReference>
<reference evidence="8" key="1">
    <citation type="submission" date="2017-05" db="EMBL/GenBank/DDBJ databases">
        <title>Complete and WGS of Bordetella genogroups.</title>
        <authorList>
            <person name="Spilker T."/>
            <person name="Lipuma J."/>
        </authorList>
    </citation>
    <scope>NUCLEOTIDE SEQUENCE [LARGE SCALE GENOMIC DNA]</scope>
    <source>
        <strain evidence="8">AU6712</strain>
    </source>
</reference>
<keyword evidence="3" id="KW-0560">Oxidoreductase</keyword>
<evidence type="ECO:0000313" key="8">
    <source>
        <dbReference type="Proteomes" id="UP000216429"/>
    </source>
</evidence>
<gene>
    <name evidence="7" type="ORF">CAL22_17780</name>
</gene>
<dbReference type="RefSeq" id="WP_094815554.1">
    <property type="nucleotide sequence ID" value="NZ_NEVU01000003.1"/>
</dbReference>
<feature type="domain" description="Alcohol dehydrogenase iron-type/glycerol dehydrogenase GldA" evidence="5">
    <location>
        <begin position="17"/>
        <end position="183"/>
    </location>
</feature>
<evidence type="ECO:0000259" key="5">
    <source>
        <dbReference type="Pfam" id="PF00465"/>
    </source>
</evidence>
<evidence type="ECO:0000256" key="1">
    <source>
        <dbReference type="ARBA" id="ARBA00001962"/>
    </source>
</evidence>
<evidence type="ECO:0000259" key="6">
    <source>
        <dbReference type="Pfam" id="PF25137"/>
    </source>
</evidence>
<organism evidence="7 8">
    <name type="scientific">Bordetella genomosp. 12</name>
    <dbReference type="NCBI Taxonomy" id="463035"/>
    <lineage>
        <taxon>Bacteria</taxon>
        <taxon>Pseudomonadati</taxon>
        <taxon>Pseudomonadota</taxon>
        <taxon>Betaproteobacteria</taxon>
        <taxon>Burkholderiales</taxon>
        <taxon>Alcaligenaceae</taxon>
        <taxon>Bordetella</taxon>
    </lineage>
</organism>
<evidence type="ECO:0000256" key="4">
    <source>
        <dbReference type="ARBA" id="ARBA00023027"/>
    </source>
</evidence>
<comment type="cofactor">
    <cofactor evidence="1">
        <name>Fe cation</name>
        <dbReference type="ChEBI" id="CHEBI:24875"/>
    </cofactor>
</comment>
<dbReference type="InterPro" id="IPR039697">
    <property type="entry name" value="Alcohol_dehydrogenase_Fe"/>
</dbReference>
<comment type="similarity">
    <text evidence="2">Belongs to the iron-containing alcohol dehydrogenase family.</text>
</comment>
<name>A0A261VD05_9BORD</name>
<keyword evidence="8" id="KW-1185">Reference proteome</keyword>
<dbReference type="FunFam" id="3.40.50.1970:FF:000003">
    <property type="entry name" value="Alcohol dehydrogenase, iron-containing"/>
    <property type="match status" value="1"/>
</dbReference>
<comment type="caution">
    <text evidence="7">The sequence shown here is derived from an EMBL/GenBank/DDBJ whole genome shotgun (WGS) entry which is preliminary data.</text>
</comment>
<protein>
    <submittedName>
        <fullName evidence="7">Alcohol dehydrogenase</fullName>
    </submittedName>
</protein>